<dbReference type="PANTHER" id="PTHR23527">
    <property type="entry name" value="BLL3282 PROTEIN"/>
    <property type="match status" value="1"/>
</dbReference>
<feature type="transmembrane region" description="Helical" evidence="4">
    <location>
        <begin position="59"/>
        <end position="82"/>
    </location>
</feature>
<evidence type="ECO:0000313" key="6">
    <source>
        <dbReference type="EMBL" id="TFY96321.1"/>
    </source>
</evidence>
<feature type="transmembrane region" description="Helical" evidence="4">
    <location>
        <begin position="23"/>
        <end position="47"/>
    </location>
</feature>
<dbReference type="RefSeq" id="WP_135251744.1">
    <property type="nucleotide sequence ID" value="NZ_SMLK01000013.1"/>
</dbReference>
<evidence type="ECO:0000256" key="2">
    <source>
        <dbReference type="ARBA" id="ARBA00022989"/>
    </source>
</evidence>
<dbReference type="PROSITE" id="PS50850">
    <property type="entry name" value="MFS"/>
    <property type="match status" value="1"/>
</dbReference>
<evidence type="ECO:0000259" key="5">
    <source>
        <dbReference type="PROSITE" id="PS50850"/>
    </source>
</evidence>
<keyword evidence="1 4" id="KW-0812">Transmembrane</keyword>
<keyword evidence="3 4" id="KW-0472">Membrane</keyword>
<dbReference type="AlphaFoldDB" id="A0A4Z0BCE3"/>
<feature type="transmembrane region" description="Helical" evidence="4">
    <location>
        <begin position="355"/>
        <end position="377"/>
    </location>
</feature>
<dbReference type="EMBL" id="SMLK01000013">
    <property type="protein sequence ID" value="TFY96321.1"/>
    <property type="molecule type" value="Genomic_DNA"/>
</dbReference>
<dbReference type="Proteomes" id="UP000297839">
    <property type="component" value="Unassembled WGS sequence"/>
</dbReference>
<feature type="transmembrane region" description="Helical" evidence="4">
    <location>
        <begin position="94"/>
        <end position="127"/>
    </location>
</feature>
<dbReference type="GO" id="GO:0022857">
    <property type="term" value="F:transmembrane transporter activity"/>
    <property type="evidence" value="ECO:0007669"/>
    <property type="project" value="InterPro"/>
</dbReference>
<name>A0A4Z0BCE3_9BURK</name>
<feature type="transmembrane region" description="Helical" evidence="4">
    <location>
        <begin position="295"/>
        <end position="315"/>
    </location>
</feature>
<feature type="transmembrane region" description="Helical" evidence="4">
    <location>
        <begin position="233"/>
        <end position="253"/>
    </location>
</feature>
<evidence type="ECO:0000256" key="1">
    <source>
        <dbReference type="ARBA" id="ARBA00022692"/>
    </source>
</evidence>
<dbReference type="InterPro" id="IPR052952">
    <property type="entry name" value="MFS-Transporter"/>
</dbReference>
<dbReference type="Gene3D" id="1.20.1250.20">
    <property type="entry name" value="MFS general substrate transporter like domains"/>
    <property type="match status" value="1"/>
</dbReference>
<dbReference type="InterPro" id="IPR020846">
    <property type="entry name" value="MFS_dom"/>
</dbReference>
<feature type="transmembrane region" description="Helical" evidence="4">
    <location>
        <begin position="174"/>
        <end position="195"/>
    </location>
</feature>
<dbReference type="Pfam" id="PF07690">
    <property type="entry name" value="MFS_1"/>
    <property type="match status" value="1"/>
</dbReference>
<reference evidence="6 7" key="1">
    <citation type="submission" date="2019-03" db="EMBL/GenBank/DDBJ databases">
        <title>Ramlibacter sp. 18x22-1, whole genome shotgun sequence.</title>
        <authorList>
            <person name="Zhang X."/>
            <person name="Feng G."/>
            <person name="Zhu H."/>
        </authorList>
    </citation>
    <scope>NUCLEOTIDE SEQUENCE [LARGE SCALE GENOMIC DNA]</scope>
    <source>
        <strain evidence="6 7">18x22-1</strain>
    </source>
</reference>
<dbReference type="PANTHER" id="PTHR23527:SF1">
    <property type="entry name" value="BLL3282 PROTEIN"/>
    <property type="match status" value="1"/>
</dbReference>
<evidence type="ECO:0000256" key="3">
    <source>
        <dbReference type="ARBA" id="ARBA00023136"/>
    </source>
</evidence>
<feature type="domain" description="Major facilitator superfamily (MFS) profile" evidence="5">
    <location>
        <begin position="25"/>
        <end position="413"/>
    </location>
</feature>
<comment type="caution">
    <text evidence="6">The sequence shown here is derived from an EMBL/GenBank/DDBJ whole genome shotgun (WGS) entry which is preliminary data.</text>
</comment>
<evidence type="ECO:0000256" key="4">
    <source>
        <dbReference type="SAM" id="Phobius"/>
    </source>
</evidence>
<dbReference type="OrthoDB" id="8724598at2"/>
<dbReference type="InterPro" id="IPR036259">
    <property type="entry name" value="MFS_trans_sf"/>
</dbReference>
<dbReference type="InterPro" id="IPR011701">
    <property type="entry name" value="MFS"/>
</dbReference>
<protein>
    <submittedName>
        <fullName evidence="6">MFS transporter</fullName>
    </submittedName>
</protein>
<keyword evidence="7" id="KW-1185">Reference proteome</keyword>
<accession>A0A4Z0BCE3</accession>
<proteinExistence type="predicted"/>
<feature type="transmembrane region" description="Helical" evidence="4">
    <location>
        <begin position="389"/>
        <end position="408"/>
    </location>
</feature>
<gene>
    <name evidence="6" type="ORF">EZ216_20920</name>
</gene>
<sequence length="413" mass="41757">MPVLPGKLAGQVNAPAPPSANTFSVLLVTLSIQALVSMGVLAVPAMGPAMAQAMGVSPALLGAYIGLVYVGAMVASLMSAPLVLRYGALRTSQLALLGCAVGLALPALWPSLPAAVIGALLTGLGYGPVTPASSHLLARSTPPERASLVFSVKQTGVPLGGVMAGAIVPPIVQAAGAQVALLSVVAACIVCMFAAQPFRAALDEDRDPARPLRMGSFMGGLKLVGSEPALKQLATMSFVFSIAQMCLSTYLVTYLHGSLGYTLVAAGGLLSASQAGGVVGRIAWGWMADRWLDPYRMLAILAAAMAVCAGGAALMQADTPATLVLVLLVAFGASAIGWNGVYLAEVARRSPPGMAGVATSGTLAFTFFGVVVGPPLFGALSNVAGSYRAGYAAVAVPTAVCALVLWRLGRRAR</sequence>
<evidence type="ECO:0000313" key="7">
    <source>
        <dbReference type="Proteomes" id="UP000297839"/>
    </source>
</evidence>
<dbReference type="SUPFAM" id="SSF103473">
    <property type="entry name" value="MFS general substrate transporter"/>
    <property type="match status" value="1"/>
</dbReference>
<feature type="transmembrane region" description="Helical" evidence="4">
    <location>
        <begin position="259"/>
        <end position="283"/>
    </location>
</feature>
<feature type="transmembrane region" description="Helical" evidence="4">
    <location>
        <begin position="321"/>
        <end position="343"/>
    </location>
</feature>
<organism evidence="6 7">
    <name type="scientific">Ramlibacter humi</name>
    <dbReference type="NCBI Taxonomy" id="2530451"/>
    <lineage>
        <taxon>Bacteria</taxon>
        <taxon>Pseudomonadati</taxon>
        <taxon>Pseudomonadota</taxon>
        <taxon>Betaproteobacteria</taxon>
        <taxon>Burkholderiales</taxon>
        <taxon>Comamonadaceae</taxon>
        <taxon>Ramlibacter</taxon>
    </lineage>
</organism>
<keyword evidence="2 4" id="KW-1133">Transmembrane helix</keyword>